<dbReference type="Gene3D" id="2.60.120.1020">
    <property type="entry name" value="Peptide N glycanase, PAW domain"/>
    <property type="match status" value="1"/>
</dbReference>
<accession>A0A9Q0N6X6</accession>
<dbReference type="InterPro" id="IPR050883">
    <property type="entry name" value="PNGase"/>
</dbReference>
<evidence type="ECO:0000256" key="9">
    <source>
        <dbReference type="ARBA" id="ARBA00022801"/>
    </source>
</evidence>
<comment type="cofactor">
    <cofactor evidence="2">
        <name>Zn(2+)</name>
        <dbReference type="ChEBI" id="CHEBI:29105"/>
    </cofactor>
</comment>
<dbReference type="Pfam" id="PF01841">
    <property type="entry name" value="Transglut_core"/>
    <property type="match status" value="1"/>
</dbReference>
<dbReference type="GO" id="GO:0005829">
    <property type="term" value="C:cytosol"/>
    <property type="evidence" value="ECO:0007669"/>
    <property type="project" value="TreeGrafter"/>
</dbReference>
<evidence type="ECO:0000256" key="11">
    <source>
        <dbReference type="ARBA" id="ARBA00024870"/>
    </source>
</evidence>
<dbReference type="SMART" id="SM00580">
    <property type="entry name" value="PUG"/>
    <property type="match status" value="1"/>
</dbReference>
<keyword evidence="10" id="KW-0862">Zinc</keyword>
<dbReference type="SMART" id="SM00460">
    <property type="entry name" value="TGc"/>
    <property type="match status" value="1"/>
</dbReference>
<organism evidence="16 17">
    <name type="scientific">Pseudolycoriella hygida</name>
    <dbReference type="NCBI Taxonomy" id="35572"/>
    <lineage>
        <taxon>Eukaryota</taxon>
        <taxon>Metazoa</taxon>
        <taxon>Ecdysozoa</taxon>
        <taxon>Arthropoda</taxon>
        <taxon>Hexapoda</taxon>
        <taxon>Insecta</taxon>
        <taxon>Pterygota</taxon>
        <taxon>Neoptera</taxon>
        <taxon>Endopterygota</taxon>
        <taxon>Diptera</taxon>
        <taxon>Nematocera</taxon>
        <taxon>Sciaroidea</taxon>
        <taxon>Sciaridae</taxon>
        <taxon>Pseudolycoriella</taxon>
    </lineage>
</organism>
<proteinExistence type="inferred from homology"/>
<dbReference type="SMART" id="SM00613">
    <property type="entry name" value="PAW"/>
    <property type="match status" value="1"/>
</dbReference>
<evidence type="ECO:0000256" key="14">
    <source>
        <dbReference type="SAM" id="MobiDB-lite"/>
    </source>
</evidence>
<keyword evidence="17" id="KW-1185">Reference proteome</keyword>
<dbReference type="GO" id="GO:0000224">
    <property type="term" value="F:peptide-N4-(N-acetyl-beta-glucosaminyl)asparagine amidase activity"/>
    <property type="evidence" value="ECO:0007669"/>
    <property type="project" value="UniProtKB-EC"/>
</dbReference>
<evidence type="ECO:0000256" key="1">
    <source>
        <dbReference type="ARBA" id="ARBA00001650"/>
    </source>
</evidence>
<dbReference type="SUPFAM" id="SSF49785">
    <property type="entry name" value="Galactose-binding domain-like"/>
    <property type="match status" value="1"/>
</dbReference>
<evidence type="ECO:0000256" key="7">
    <source>
        <dbReference type="ARBA" id="ARBA00022490"/>
    </source>
</evidence>
<evidence type="ECO:0000256" key="6">
    <source>
        <dbReference type="ARBA" id="ARBA00018546"/>
    </source>
</evidence>
<sequence>MASSVIDEALLLNLERLNSKERYCECVVILLKLLDNVIREPQNNKYRVVRLENKVIKEKLLCLNGIRQLLTNIGFEEVEGELRLPGNLMIAKLKKCRDVINKRLESVKQTAEVVASSSQAPTSSSTPPTQSVPDIRIKVITPQKPFQQRITFPSVIPFNNQFLKHLETLSDLSMQYEDTKIQKYATSLIPLDRLVYNSTKRLRLIQKEIASKGCSKSAEICLTDLILCELSRWFNEEFFTWVNSMPCRVCGNDDVQTRGKTKDGGIDVETYTCCNVTSKFYRFNDVAILLTTRRGRCGEYANCFTLLCRCLGYDARICYATFDHVWTEVYSVYQKRWIHIDPSDNVIDAPLMYQHGWKRKVDYVIAFSRDDVQDVTWRYANNHKETLSSRTKCSESNLLQTIILLRNKRRMKISPARCRYLTKRSLSELCEFFTEREVTENERKGRSSGSMSWKASRGEQNVNNFFVITGDKNVVQTKQFNLRYSCAENIYEKYIIVGDQKKVYSQSKKWESYYYLSNHIFRKEERDWKMVYLARIEDTEAASISWNFDFSKDNLIINSISLRFETKSYEDGSVVVETWNEQRKPVKIDELCGKSKFSICVFMKGGKGEVAWQHTQLFRQRIGSKDYPFDLNITFD</sequence>
<evidence type="ECO:0000256" key="13">
    <source>
        <dbReference type="PROSITE-ProRule" id="PRU00731"/>
    </source>
</evidence>
<comment type="catalytic activity">
    <reaction evidence="1">
        <text>Hydrolysis of an N(4)-(acetyl-beta-D-glucosaminyl)asparagine residue in which the glucosamine residue may be further glycosylated, to yield a (substituted) N-acetyl-beta-D-glucosaminylamine and a peptide containing an aspartate residue.</text>
        <dbReference type="EC" id="3.5.1.52"/>
    </reaction>
</comment>
<dbReference type="EMBL" id="WJQU01000002">
    <property type="protein sequence ID" value="KAJ6644016.1"/>
    <property type="molecule type" value="Genomic_DNA"/>
</dbReference>
<dbReference type="OrthoDB" id="409136at2759"/>
<dbReference type="Gene3D" id="2.20.25.10">
    <property type="match status" value="1"/>
</dbReference>
<evidence type="ECO:0000256" key="8">
    <source>
        <dbReference type="ARBA" id="ARBA00022723"/>
    </source>
</evidence>
<evidence type="ECO:0000256" key="5">
    <source>
        <dbReference type="ARBA" id="ARBA00012158"/>
    </source>
</evidence>
<dbReference type="InterPro" id="IPR002931">
    <property type="entry name" value="Transglutaminase-like"/>
</dbReference>
<evidence type="ECO:0000256" key="12">
    <source>
        <dbReference type="ARBA" id="ARBA00032901"/>
    </source>
</evidence>
<dbReference type="Pfam" id="PF09409">
    <property type="entry name" value="PUB"/>
    <property type="match status" value="1"/>
</dbReference>
<dbReference type="InterPro" id="IPR018997">
    <property type="entry name" value="PUB_domain"/>
</dbReference>
<comment type="function">
    <text evidence="11">Specifically deglycosylates the denatured form of N-linked glycoproteins in the cytoplasm and assists their proteasome-mediated degradation. Cleaves the beta-aspartyl-glucosamine (GlcNAc) of the glycan and the amide side chain of Asn, converting Asn to Asp. Prefers proteins containing high-mannose over those bearing complex type oligosaccharides. Can recognize misfolded proteins in the endoplasmic reticulum that are exported to the cytosol to be destroyed and deglycosylate them, while it has no activity toward native proteins. Deglycosylation is a prerequisite for subsequent proteasome-mediated degradation of some, but not all, misfolded glycoproteins.</text>
</comment>
<comment type="caution">
    <text evidence="16">The sequence shown here is derived from an EMBL/GenBank/DDBJ whole genome shotgun (WGS) entry which is preliminary data.</text>
</comment>
<dbReference type="Gene3D" id="3.10.620.30">
    <property type="match status" value="1"/>
</dbReference>
<evidence type="ECO:0000256" key="3">
    <source>
        <dbReference type="ARBA" id="ARBA00004496"/>
    </source>
</evidence>
<dbReference type="InterPro" id="IPR036339">
    <property type="entry name" value="PUB-like_dom_sf"/>
</dbReference>
<comment type="subcellular location">
    <subcellularLocation>
        <location evidence="3">Cytoplasm</location>
    </subcellularLocation>
</comment>
<keyword evidence="8" id="KW-0479">Metal-binding</keyword>
<dbReference type="PROSITE" id="PS51398">
    <property type="entry name" value="PAW"/>
    <property type="match status" value="1"/>
</dbReference>
<evidence type="ECO:0000313" key="16">
    <source>
        <dbReference type="EMBL" id="KAJ6644016.1"/>
    </source>
</evidence>
<dbReference type="PANTHER" id="PTHR12143:SF19">
    <property type="entry name" value="PEPTIDE-N(4)-(N-ACETYL-BETA-GLUCOSAMINYL)ASPARAGINE AMIDASE"/>
    <property type="match status" value="1"/>
</dbReference>
<dbReference type="InterPro" id="IPR008979">
    <property type="entry name" value="Galactose-bd-like_sf"/>
</dbReference>
<keyword evidence="7" id="KW-0963">Cytoplasm</keyword>
<dbReference type="EC" id="3.5.1.52" evidence="5"/>
<feature type="region of interest" description="Disordered" evidence="14">
    <location>
        <begin position="115"/>
        <end position="134"/>
    </location>
</feature>
<name>A0A9Q0N6X6_9DIPT</name>
<evidence type="ECO:0000256" key="2">
    <source>
        <dbReference type="ARBA" id="ARBA00001947"/>
    </source>
</evidence>
<dbReference type="SUPFAM" id="SSF143503">
    <property type="entry name" value="PUG domain-like"/>
    <property type="match status" value="1"/>
</dbReference>
<dbReference type="GO" id="GO:0005634">
    <property type="term" value="C:nucleus"/>
    <property type="evidence" value="ECO:0007669"/>
    <property type="project" value="TreeGrafter"/>
</dbReference>
<evidence type="ECO:0000256" key="4">
    <source>
        <dbReference type="ARBA" id="ARBA00009390"/>
    </source>
</evidence>
<dbReference type="GO" id="GO:0046872">
    <property type="term" value="F:metal ion binding"/>
    <property type="evidence" value="ECO:0007669"/>
    <property type="project" value="UniProtKB-KW"/>
</dbReference>
<dbReference type="InterPro" id="IPR006588">
    <property type="entry name" value="Peptide_N_glycanase_PAW_dom"/>
</dbReference>
<evidence type="ECO:0000256" key="10">
    <source>
        <dbReference type="ARBA" id="ARBA00022833"/>
    </source>
</evidence>
<dbReference type="Gene3D" id="1.20.58.2190">
    <property type="match status" value="1"/>
</dbReference>
<dbReference type="AlphaFoldDB" id="A0A9Q0N6X6"/>
<dbReference type="Proteomes" id="UP001151699">
    <property type="component" value="Chromosome B"/>
</dbReference>
<dbReference type="InterPro" id="IPR038680">
    <property type="entry name" value="PAW_sf"/>
</dbReference>
<gene>
    <name evidence="16" type="primary">Pngl</name>
    <name evidence="16" type="ORF">Bhyg_08981</name>
</gene>
<evidence type="ECO:0000313" key="17">
    <source>
        <dbReference type="Proteomes" id="UP001151699"/>
    </source>
</evidence>
<dbReference type="GO" id="GO:0006516">
    <property type="term" value="P:glycoprotein catabolic process"/>
    <property type="evidence" value="ECO:0007669"/>
    <property type="project" value="InterPro"/>
</dbReference>
<protein>
    <recommendedName>
        <fullName evidence="6">Peptide-N(4)-(N-acetyl-beta-glucosaminyl)asparagine amidase</fullName>
        <ecNumber evidence="5">3.5.1.52</ecNumber>
    </recommendedName>
    <alternativeName>
        <fullName evidence="12">Peptide:N-glycanase</fullName>
    </alternativeName>
</protein>
<dbReference type="PANTHER" id="PTHR12143">
    <property type="entry name" value="PEPTIDE N-GLYCANASE PNGASE -RELATED"/>
    <property type="match status" value="1"/>
</dbReference>
<dbReference type="Pfam" id="PF04721">
    <property type="entry name" value="PAW"/>
    <property type="match status" value="1"/>
</dbReference>
<evidence type="ECO:0000259" key="15">
    <source>
        <dbReference type="PROSITE" id="PS51398"/>
    </source>
</evidence>
<dbReference type="InterPro" id="IPR038765">
    <property type="entry name" value="Papain-like_cys_pep_sf"/>
</dbReference>
<reference evidence="16" key="1">
    <citation type="submission" date="2022-07" db="EMBL/GenBank/DDBJ databases">
        <authorList>
            <person name="Trinca V."/>
            <person name="Uliana J.V.C."/>
            <person name="Torres T.T."/>
            <person name="Ward R.J."/>
            <person name="Monesi N."/>
        </authorList>
    </citation>
    <scope>NUCLEOTIDE SEQUENCE</scope>
    <source>
        <strain evidence="16">HSMRA1968</strain>
        <tissue evidence="16">Whole embryos</tissue>
    </source>
</reference>
<keyword evidence="9" id="KW-0378">Hydrolase</keyword>
<feature type="compositionally biased region" description="Low complexity" evidence="14">
    <location>
        <begin position="115"/>
        <end position="133"/>
    </location>
</feature>
<dbReference type="SUPFAM" id="SSF54001">
    <property type="entry name" value="Cysteine proteinases"/>
    <property type="match status" value="1"/>
</dbReference>
<feature type="domain" description="PAW" evidence="15">
    <location>
        <begin position="442"/>
        <end position="636"/>
    </location>
</feature>
<comment type="similarity">
    <text evidence="4 13">Belongs to the transglutaminase-like superfamily. PNGase family.</text>
</comment>